<dbReference type="GO" id="GO:0015562">
    <property type="term" value="F:efflux transmembrane transporter activity"/>
    <property type="evidence" value="ECO:0007669"/>
    <property type="project" value="TreeGrafter"/>
</dbReference>
<dbReference type="PANTHER" id="PTHR30469">
    <property type="entry name" value="MULTIDRUG RESISTANCE PROTEIN MDTA"/>
    <property type="match status" value="1"/>
</dbReference>
<feature type="coiled-coil region" evidence="1">
    <location>
        <begin position="102"/>
        <end position="129"/>
    </location>
</feature>
<reference evidence="2 3" key="1">
    <citation type="journal article" date="2014" name="Int. J. Syst. Evol. Microbiol.">
        <title>Complete genome sequence of Corynebacterium casei LMG S-19264T (=DSM 44701T), isolated from a smear-ripened cheese.</title>
        <authorList>
            <consortium name="US DOE Joint Genome Institute (JGI-PGF)"/>
            <person name="Walter F."/>
            <person name="Albersmeier A."/>
            <person name="Kalinowski J."/>
            <person name="Ruckert C."/>
        </authorList>
    </citation>
    <scope>NUCLEOTIDE SEQUENCE [LARGE SCALE GENOMIC DNA]</scope>
    <source>
        <strain evidence="2 3">CGMCC 1.15286</strain>
    </source>
</reference>
<evidence type="ECO:0000313" key="2">
    <source>
        <dbReference type="EMBL" id="GGG67023.1"/>
    </source>
</evidence>
<keyword evidence="1" id="KW-0175">Coiled coil</keyword>
<evidence type="ECO:0000256" key="1">
    <source>
        <dbReference type="SAM" id="Coils"/>
    </source>
</evidence>
<dbReference type="Gene3D" id="2.40.50.100">
    <property type="match status" value="1"/>
</dbReference>
<accession>A0A917H4D5</accession>
<dbReference type="PANTHER" id="PTHR30469:SF15">
    <property type="entry name" value="HLYD FAMILY OF SECRETION PROTEINS"/>
    <property type="match status" value="1"/>
</dbReference>
<protein>
    <submittedName>
        <fullName evidence="2">RND transporter</fullName>
    </submittedName>
</protein>
<dbReference type="AlphaFoldDB" id="A0A917H4D5"/>
<name>A0A917H4D5_9BACL</name>
<proteinExistence type="predicted"/>
<sequence>MDLDETAAQSRKRKIRRFAALFFGLLIVLTLTGNTLQALTLPKVYTAQANRGELAHAFKGTGTVVPAEMKELANPAGWKVAHVLVKQGERVSKGQTLVQYDDSEAKQQLAEAQSALKKLQLSMEGLEHSYILAVTDGDESAKLSAKLAIETAKLDIADQKQRIQFQQAGRAENQRLTAPFDGVVAAIGATEGLGSSGAPDIQLTNAAKGFQVEMLIPSTIAELLSEGDLLELQLTGEEQRMLEGRVAAMKSDSLGGNAGDLGGGGAGAGGQGQGAVSSTLLTLAVVDGKGLKGGERVELNLSKVKSAAAILIPNDAVHKDVDGAYVYTVEEHQGPLGNAYYVARTPIEIADANETTTAVSQGLFDQQNVIVNSSEPVIDGVRVRY</sequence>
<gene>
    <name evidence="2" type="ORF">GCM10010918_21970</name>
</gene>
<dbReference type="EMBL" id="BMHY01000003">
    <property type="protein sequence ID" value="GGG67023.1"/>
    <property type="molecule type" value="Genomic_DNA"/>
</dbReference>
<dbReference type="GO" id="GO:1990281">
    <property type="term" value="C:efflux pump complex"/>
    <property type="evidence" value="ECO:0007669"/>
    <property type="project" value="TreeGrafter"/>
</dbReference>
<evidence type="ECO:0000313" key="3">
    <source>
        <dbReference type="Proteomes" id="UP000600247"/>
    </source>
</evidence>
<dbReference type="SUPFAM" id="SSF111369">
    <property type="entry name" value="HlyD-like secretion proteins"/>
    <property type="match status" value="1"/>
</dbReference>
<comment type="caution">
    <text evidence="2">The sequence shown here is derived from an EMBL/GenBank/DDBJ whole genome shotgun (WGS) entry which is preliminary data.</text>
</comment>
<dbReference type="Proteomes" id="UP000600247">
    <property type="component" value="Unassembled WGS sequence"/>
</dbReference>
<keyword evidence="3" id="KW-1185">Reference proteome</keyword>
<dbReference type="Gene3D" id="2.40.420.20">
    <property type="match status" value="1"/>
</dbReference>
<organism evidence="2 3">
    <name type="scientific">Paenibacillus radicis</name>
    <name type="common">ex Gao et al. 2016</name>
    <dbReference type="NCBI Taxonomy" id="1737354"/>
    <lineage>
        <taxon>Bacteria</taxon>
        <taxon>Bacillati</taxon>
        <taxon>Bacillota</taxon>
        <taxon>Bacilli</taxon>
        <taxon>Bacillales</taxon>
        <taxon>Paenibacillaceae</taxon>
        <taxon>Paenibacillus</taxon>
    </lineage>
</organism>
<dbReference type="RefSeq" id="WP_188889115.1">
    <property type="nucleotide sequence ID" value="NZ_BMHY01000003.1"/>
</dbReference>